<organism evidence="1 2">
    <name type="scientific">Brachionus plicatilis</name>
    <name type="common">Marine rotifer</name>
    <name type="synonym">Brachionus muelleri</name>
    <dbReference type="NCBI Taxonomy" id="10195"/>
    <lineage>
        <taxon>Eukaryota</taxon>
        <taxon>Metazoa</taxon>
        <taxon>Spiralia</taxon>
        <taxon>Gnathifera</taxon>
        <taxon>Rotifera</taxon>
        <taxon>Eurotatoria</taxon>
        <taxon>Monogononta</taxon>
        <taxon>Pseudotrocha</taxon>
        <taxon>Ploima</taxon>
        <taxon>Brachionidae</taxon>
        <taxon>Brachionus</taxon>
    </lineage>
</organism>
<sequence>MTPPRQTFRKKFRSIIEKTLLKLFWLNQKMHNLELCDFQKKHIILMIIRMMFFNKNSVYNKMENKAYVQRNNYILRGHAKMVTRELIKNCPSRFHEWFMVQNLVYNLLFIPFDMRVFFMSYFKKSYFEEMPFNDRLVIAETIKLKRKLIELIKKKPLGNIKGIDLVCQKKAINKLDKQQIINFFLKLKLNKKLFFPNESIENPEI</sequence>
<evidence type="ECO:0000313" key="1">
    <source>
        <dbReference type="EMBL" id="RNA13983.1"/>
    </source>
</evidence>
<gene>
    <name evidence="1" type="ORF">BpHYR1_047287</name>
</gene>
<dbReference type="EMBL" id="REGN01005280">
    <property type="protein sequence ID" value="RNA13983.1"/>
    <property type="molecule type" value="Genomic_DNA"/>
</dbReference>
<evidence type="ECO:0000313" key="2">
    <source>
        <dbReference type="Proteomes" id="UP000276133"/>
    </source>
</evidence>
<dbReference type="AlphaFoldDB" id="A0A3M7QRT9"/>
<reference evidence="1 2" key="1">
    <citation type="journal article" date="2018" name="Sci. Rep.">
        <title>Genomic signatures of local adaptation to the degree of environmental predictability in rotifers.</title>
        <authorList>
            <person name="Franch-Gras L."/>
            <person name="Hahn C."/>
            <person name="Garcia-Roger E.M."/>
            <person name="Carmona M.J."/>
            <person name="Serra M."/>
            <person name="Gomez A."/>
        </authorList>
    </citation>
    <scope>NUCLEOTIDE SEQUENCE [LARGE SCALE GENOMIC DNA]</scope>
    <source>
        <strain evidence="1">HYR1</strain>
    </source>
</reference>
<comment type="caution">
    <text evidence="1">The sequence shown here is derived from an EMBL/GenBank/DDBJ whole genome shotgun (WGS) entry which is preliminary data.</text>
</comment>
<proteinExistence type="predicted"/>
<accession>A0A3M7QRT9</accession>
<dbReference type="Proteomes" id="UP000276133">
    <property type="component" value="Unassembled WGS sequence"/>
</dbReference>
<keyword evidence="2" id="KW-1185">Reference proteome</keyword>
<protein>
    <submittedName>
        <fullName evidence="1">Uncharacterized protein</fullName>
    </submittedName>
</protein>
<name>A0A3M7QRT9_BRAPC</name>